<keyword evidence="12 19" id="KW-1133">Transmembrane helix</keyword>
<evidence type="ECO:0000256" key="4">
    <source>
        <dbReference type="ARBA" id="ARBA00010561"/>
    </source>
</evidence>
<evidence type="ECO:0000256" key="12">
    <source>
        <dbReference type="ARBA" id="ARBA00022989"/>
    </source>
</evidence>
<dbReference type="RefSeq" id="WP_232088278.1">
    <property type="nucleotide sequence ID" value="NZ_LT608333.1"/>
</dbReference>
<dbReference type="GO" id="GO:0009236">
    <property type="term" value="P:cobalamin biosynthetic process"/>
    <property type="evidence" value="ECO:0007669"/>
    <property type="project" value="UniProtKB-UniRule"/>
</dbReference>
<feature type="transmembrane region" description="Helical" evidence="19">
    <location>
        <begin position="125"/>
        <end position="146"/>
    </location>
</feature>
<evidence type="ECO:0000256" key="14">
    <source>
        <dbReference type="ARBA" id="ARBA00025228"/>
    </source>
</evidence>
<evidence type="ECO:0000256" key="11">
    <source>
        <dbReference type="ARBA" id="ARBA00022842"/>
    </source>
</evidence>
<comment type="catalytic activity">
    <reaction evidence="17 19">
        <text>alpha-ribazole + adenosylcob(III)inamide-GDP = adenosylcob(III)alamin + GMP + H(+)</text>
        <dbReference type="Rhea" id="RHEA:16049"/>
        <dbReference type="ChEBI" id="CHEBI:10329"/>
        <dbReference type="ChEBI" id="CHEBI:15378"/>
        <dbReference type="ChEBI" id="CHEBI:18408"/>
        <dbReference type="ChEBI" id="CHEBI:58115"/>
        <dbReference type="ChEBI" id="CHEBI:60487"/>
        <dbReference type="EC" id="2.7.8.26"/>
    </reaction>
</comment>
<evidence type="ECO:0000256" key="10">
    <source>
        <dbReference type="ARBA" id="ARBA00022692"/>
    </source>
</evidence>
<organism evidence="20">
    <name type="scientific">uncultured Desulfovibrio sp</name>
    <dbReference type="NCBI Taxonomy" id="167968"/>
    <lineage>
        <taxon>Bacteria</taxon>
        <taxon>Pseudomonadati</taxon>
        <taxon>Thermodesulfobacteriota</taxon>
        <taxon>Desulfovibrionia</taxon>
        <taxon>Desulfovibrionales</taxon>
        <taxon>Desulfovibrionaceae</taxon>
        <taxon>Desulfovibrio</taxon>
        <taxon>environmental samples</taxon>
    </lineage>
</organism>
<comment type="pathway">
    <text evidence="3 19">Cofactor biosynthesis; adenosylcobalamin biosynthesis; adenosylcobalamin from cob(II)yrinate a,c-diamide: step 7/7.</text>
</comment>
<dbReference type="AlphaFoldDB" id="A0A212L4L7"/>
<evidence type="ECO:0000256" key="8">
    <source>
        <dbReference type="ARBA" id="ARBA00022573"/>
    </source>
</evidence>
<evidence type="ECO:0000256" key="15">
    <source>
        <dbReference type="ARBA" id="ARBA00032605"/>
    </source>
</evidence>
<evidence type="ECO:0000313" key="20">
    <source>
        <dbReference type="EMBL" id="SCM72465.1"/>
    </source>
</evidence>
<evidence type="ECO:0000256" key="7">
    <source>
        <dbReference type="ARBA" id="ARBA00022475"/>
    </source>
</evidence>
<comment type="subcellular location">
    <subcellularLocation>
        <location evidence="2 19">Cell membrane</location>
        <topology evidence="2 19">Multi-pass membrane protein</topology>
    </subcellularLocation>
</comment>
<evidence type="ECO:0000256" key="6">
    <source>
        <dbReference type="ARBA" id="ARBA00015850"/>
    </source>
</evidence>
<feature type="transmembrane region" description="Helical" evidence="19">
    <location>
        <begin position="73"/>
        <end position="90"/>
    </location>
</feature>
<evidence type="ECO:0000256" key="9">
    <source>
        <dbReference type="ARBA" id="ARBA00022679"/>
    </source>
</evidence>
<sequence length="265" mass="28662">MALPQHRTSWPGRCYDALAFLTRLVPPRPDCSGRDLGPCLPCYGPAGLCLGLAVTLPCWLFFLVLWRRPQADPLLCAALAAWLWMALEVWSTRGLHWDGLADLGDASGSGAQGERFWTILRDSRLGAFGALHLLLAFGGMWLTVCWHIQAGQWLWLVAAPAWGRACVIWLAALAPPREPDSLGGLTCAGASPALAGWYALAALLALCGLALLGHHAWWRVPVTALGQFFILRQIATLARSRGGISGDFLGAGIQWGQLWFLASTV</sequence>
<evidence type="ECO:0000256" key="1">
    <source>
        <dbReference type="ARBA" id="ARBA00001946"/>
    </source>
</evidence>
<keyword evidence="8 19" id="KW-0169">Cobalamin biosynthesis</keyword>
<evidence type="ECO:0000256" key="16">
    <source>
        <dbReference type="ARBA" id="ARBA00032853"/>
    </source>
</evidence>
<dbReference type="PANTHER" id="PTHR34148">
    <property type="entry name" value="ADENOSYLCOBINAMIDE-GDP RIBAZOLETRANSFERASE"/>
    <property type="match status" value="1"/>
</dbReference>
<accession>A0A212L4L7</accession>
<feature type="transmembrane region" description="Helical" evidence="19">
    <location>
        <begin position="194"/>
        <end position="212"/>
    </location>
</feature>
<comment type="function">
    <text evidence="14 19">Joins adenosylcobinamide-GDP and alpha-ribazole to generate adenosylcobalamin (Ado-cobalamin). Also synthesizes adenosylcobalamin 5'-phosphate from adenosylcobinamide-GDP and alpha-ribazole 5'-phosphate.</text>
</comment>
<dbReference type="PANTHER" id="PTHR34148:SF1">
    <property type="entry name" value="ADENOSYLCOBINAMIDE-GDP RIBAZOLETRANSFERASE"/>
    <property type="match status" value="1"/>
</dbReference>
<name>A0A212L4L7_9BACT</name>
<gene>
    <name evidence="19 20" type="primary">cobS</name>
    <name evidence="20" type="ORF">KL86DES1_20632</name>
</gene>
<evidence type="ECO:0000256" key="17">
    <source>
        <dbReference type="ARBA" id="ARBA00048623"/>
    </source>
</evidence>
<dbReference type="EC" id="2.7.8.26" evidence="5 19"/>
<keyword evidence="10 19" id="KW-0812">Transmembrane</keyword>
<evidence type="ECO:0000256" key="19">
    <source>
        <dbReference type="HAMAP-Rule" id="MF_00719"/>
    </source>
</evidence>
<evidence type="ECO:0000256" key="5">
    <source>
        <dbReference type="ARBA" id="ARBA00013200"/>
    </source>
</evidence>
<dbReference type="GO" id="GO:0008818">
    <property type="term" value="F:cobalamin 5'-phosphate synthase activity"/>
    <property type="evidence" value="ECO:0007669"/>
    <property type="project" value="UniProtKB-UniRule"/>
</dbReference>
<reference evidence="20" key="1">
    <citation type="submission" date="2016-08" db="EMBL/GenBank/DDBJ databases">
        <authorList>
            <person name="Seilhamer J.J."/>
        </authorList>
    </citation>
    <scope>NUCLEOTIDE SEQUENCE</scope>
    <source>
        <strain evidence="20">86-1</strain>
    </source>
</reference>
<evidence type="ECO:0000256" key="3">
    <source>
        <dbReference type="ARBA" id="ARBA00004663"/>
    </source>
</evidence>
<dbReference type="InterPro" id="IPR003805">
    <property type="entry name" value="CobS"/>
</dbReference>
<dbReference type="GO" id="GO:0005886">
    <property type="term" value="C:plasma membrane"/>
    <property type="evidence" value="ECO:0007669"/>
    <property type="project" value="UniProtKB-SubCell"/>
</dbReference>
<keyword evidence="7 19" id="KW-1003">Cell membrane</keyword>
<dbReference type="GO" id="GO:0051073">
    <property type="term" value="F:adenosylcobinamide-GDP ribazoletransferase activity"/>
    <property type="evidence" value="ECO:0007669"/>
    <property type="project" value="UniProtKB-UniRule"/>
</dbReference>
<dbReference type="EMBL" id="FMJC01000002">
    <property type="protein sequence ID" value="SCM72465.1"/>
    <property type="molecule type" value="Genomic_DNA"/>
</dbReference>
<keyword evidence="9 19" id="KW-0808">Transferase</keyword>
<evidence type="ECO:0000256" key="18">
    <source>
        <dbReference type="ARBA" id="ARBA00049504"/>
    </source>
</evidence>
<comment type="cofactor">
    <cofactor evidence="1 19">
        <name>Mg(2+)</name>
        <dbReference type="ChEBI" id="CHEBI:18420"/>
    </cofactor>
</comment>
<feature type="transmembrane region" description="Helical" evidence="19">
    <location>
        <begin position="153"/>
        <end position="174"/>
    </location>
</feature>
<keyword evidence="13 19" id="KW-0472">Membrane</keyword>
<feature type="transmembrane region" description="Helical" evidence="19">
    <location>
        <begin position="43"/>
        <end position="66"/>
    </location>
</feature>
<proteinExistence type="inferred from homology"/>
<comment type="catalytic activity">
    <reaction evidence="18 19">
        <text>alpha-ribazole 5'-phosphate + adenosylcob(III)inamide-GDP = adenosylcob(III)alamin 5'-phosphate + GMP + H(+)</text>
        <dbReference type="Rhea" id="RHEA:23560"/>
        <dbReference type="ChEBI" id="CHEBI:15378"/>
        <dbReference type="ChEBI" id="CHEBI:57918"/>
        <dbReference type="ChEBI" id="CHEBI:58115"/>
        <dbReference type="ChEBI" id="CHEBI:60487"/>
        <dbReference type="ChEBI" id="CHEBI:60493"/>
        <dbReference type="EC" id="2.7.8.26"/>
    </reaction>
</comment>
<evidence type="ECO:0000256" key="2">
    <source>
        <dbReference type="ARBA" id="ARBA00004651"/>
    </source>
</evidence>
<dbReference type="UniPathway" id="UPA00148">
    <property type="reaction ID" value="UER00238"/>
</dbReference>
<protein>
    <recommendedName>
        <fullName evidence="6 19">Adenosylcobinamide-GDP ribazoletransferase</fullName>
        <ecNumber evidence="5 19">2.7.8.26</ecNumber>
    </recommendedName>
    <alternativeName>
        <fullName evidence="16 19">Cobalamin synthase</fullName>
    </alternativeName>
    <alternativeName>
        <fullName evidence="15 19">Cobalamin-5'-phosphate synthase</fullName>
    </alternativeName>
</protein>
<dbReference type="HAMAP" id="MF_00719">
    <property type="entry name" value="CobS"/>
    <property type="match status" value="1"/>
</dbReference>
<evidence type="ECO:0000256" key="13">
    <source>
        <dbReference type="ARBA" id="ARBA00023136"/>
    </source>
</evidence>
<dbReference type="Pfam" id="PF02654">
    <property type="entry name" value="CobS"/>
    <property type="match status" value="1"/>
</dbReference>
<keyword evidence="11 19" id="KW-0460">Magnesium</keyword>
<comment type="similarity">
    <text evidence="4 19">Belongs to the CobS family.</text>
</comment>